<keyword evidence="2" id="KW-1185">Reference proteome</keyword>
<reference evidence="1 2" key="1">
    <citation type="journal article" date="2023" name="ACS Omega">
        <title>Identification of the Neoaspergillic Acid Biosynthesis Gene Cluster by Establishing an In Vitro CRISPR-Ribonucleoprotein Genetic System in Aspergillus melleus.</title>
        <authorList>
            <person name="Yuan B."/>
            <person name="Grau M.F."/>
            <person name="Murata R.M."/>
            <person name="Torok T."/>
            <person name="Venkateswaran K."/>
            <person name="Stajich J.E."/>
            <person name="Wang C.C.C."/>
        </authorList>
    </citation>
    <scope>NUCLEOTIDE SEQUENCE [LARGE SCALE GENOMIC DNA]</scope>
    <source>
        <strain evidence="1 2">IMV 1140</strain>
    </source>
</reference>
<name>A0ACC3B376_9EURO</name>
<accession>A0ACC3B376</accession>
<gene>
    <name evidence="1" type="ORF">N8T08_005019</name>
</gene>
<comment type="caution">
    <text evidence="1">The sequence shown here is derived from an EMBL/GenBank/DDBJ whole genome shotgun (WGS) entry which is preliminary data.</text>
</comment>
<dbReference type="Proteomes" id="UP001177260">
    <property type="component" value="Unassembled WGS sequence"/>
</dbReference>
<protein>
    <submittedName>
        <fullName evidence="1">Uncharacterized protein</fullName>
    </submittedName>
</protein>
<proteinExistence type="predicted"/>
<evidence type="ECO:0000313" key="2">
    <source>
        <dbReference type="Proteomes" id="UP001177260"/>
    </source>
</evidence>
<organism evidence="1 2">
    <name type="scientific">Aspergillus melleus</name>
    <dbReference type="NCBI Taxonomy" id="138277"/>
    <lineage>
        <taxon>Eukaryota</taxon>
        <taxon>Fungi</taxon>
        <taxon>Dikarya</taxon>
        <taxon>Ascomycota</taxon>
        <taxon>Pezizomycotina</taxon>
        <taxon>Eurotiomycetes</taxon>
        <taxon>Eurotiomycetidae</taxon>
        <taxon>Eurotiales</taxon>
        <taxon>Aspergillaceae</taxon>
        <taxon>Aspergillus</taxon>
        <taxon>Aspergillus subgen. Circumdati</taxon>
    </lineage>
</organism>
<evidence type="ECO:0000313" key="1">
    <source>
        <dbReference type="EMBL" id="KAK1144715.1"/>
    </source>
</evidence>
<dbReference type="EMBL" id="JAOPJF010000029">
    <property type="protein sequence ID" value="KAK1144715.1"/>
    <property type="molecule type" value="Genomic_DNA"/>
</dbReference>
<sequence>MSSPTKLLSSPTKALNPLSPERINQQQLPPQSPSQSSDIFDLHRKSARANSDVQSKVAFLNQLSRTGSPAGTQQPSASASAALQRAILGREEAESALSNVSAQLSEAQSRERRISERLESLLEELQASKERKAHERTIYEKEIRKARKEAFRAGSTLVKTQEDLKEARGEAKAYKEELEVERKSKDKAKQEAFERAYAIAGLTEELEELKARLRVAEAKNAADPLKTRDRALRKEVGSRVSLAEGDLALLATPASRRPKRSADYLADFPINEMEETPTKATPPKRLRLSDVAAEDREQTPKQAIKEEIEEAPQEVQEAHQEAPHEAPPTDVKEIPEESPESALIEAPKEASLEVAKQAVMRPTKEDFKLALKAARREDRMAIMRNQAMVEHLQISLRLEKRMRENAEELAEFLRMECEFKRCSCRVVEELESVQVQPQAQIKDTSPEIDVDASKQNQQALTQQTHAELLDQPVSNHLPAEQYAPKAGSPTSPGIRDKTPPPPRHAPMDSNEALDEPLITFSPITGTFQKIPSPVRSVKKHPFIPPMSPVEAAKRQPTSPLAKYELNQEEEPAEYFQAESAVPAPVHLSPTPAQTTPVNPPLRTAASHRSTKNDESMKRVPLRKEGSIPDQSSAVQGTPISREAALAQIRARRGRANTTKRSASAMETTRRTANSSSHPTDSARRIPGVHNPQRRSESGDMRNRRDLSAPIRMTHRR</sequence>